<dbReference type="GO" id="GO:0046872">
    <property type="term" value="F:metal ion binding"/>
    <property type="evidence" value="ECO:0007669"/>
    <property type="project" value="UniProtKB-KW"/>
</dbReference>
<evidence type="ECO:0000256" key="1">
    <source>
        <dbReference type="ARBA" id="ARBA00022723"/>
    </source>
</evidence>
<dbReference type="PANTHER" id="PTHR43048">
    <property type="entry name" value="METHYLMALONYL-COA EPIMERASE"/>
    <property type="match status" value="1"/>
</dbReference>
<dbReference type="Gene3D" id="3.10.180.10">
    <property type="entry name" value="2,3-Dihydroxybiphenyl 1,2-Dioxygenase, domain 1"/>
    <property type="match status" value="1"/>
</dbReference>
<keyword evidence="1" id="KW-0479">Metal-binding</keyword>
<gene>
    <name evidence="3" type="ORF">Atai01_20440</name>
</gene>
<protein>
    <recommendedName>
        <fullName evidence="2">VOC domain-containing protein</fullName>
    </recommendedName>
</protein>
<feature type="domain" description="VOC" evidence="2">
    <location>
        <begin position="9"/>
        <end position="140"/>
    </location>
</feature>
<keyword evidence="4" id="KW-1185">Reference proteome</keyword>
<dbReference type="RefSeq" id="WP_027943765.1">
    <property type="nucleotide sequence ID" value="NZ_BSTI01000004.1"/>
</dbReference>
<dbReference type="Pfam" id="PF13669">
    <property type="entry name" value="Glyoxalase_4"/>
    <property type="match status" value="1"/>
</dbReference>
<comment type="caution">
    <text evidence="3">The sequence shown here is derived from an EMBL/GenBank/DDBJ whole genome shotgun (WGS) entry which is preliminary data.</text>
</comment>
<dbReference type="GO" id="GO:0046491">
    <property type="term" value="P:L-methylmalonyl-CoA metabolic process"/>
    <property type="evidence" value="ECO:0007669"/>
    <property type="project" value="TreeGrafter"/>
</dbReference>
<dbReference type="AlphaFoldDB" id="A0A9W6R0R0"/>
<proteinExistence type="predicted"/>
<organism evidence="3 4">
    <name type="scientific">Amycolatopsis taiwanensis</name>
    <dbReference type="NCBI Taxonomy" id="342230"/>
    <lineage>
        <taxon>Bacteria</taxon>
        <taxon>Bacillati</taxon>
        <taxon>Actinomycetota</taxon>
        <taxon>Actinomycetes</taxon>
        <taxon>Pseudonocardiales</taxon>
        <taxon>Pseudonocardiaceae</taxon>
        <taxon>Amycolatopsis</taxon>
    </lineage>
</organism>
<dbReference type="InterPro" id="IPR029068">
    <property type="entry name" value="Glyas_Bleomycin-R_OHBP_Dase"/>
</dbReference>
<dbReference type="PROSITE" id="PS51819">
    <property type="entry name" value="VOC"/>
    <property type="match status" value="1"/>
</dbReference>
<dbReference type="EMBL" id="BSTI01000004">
    <property type="protein sequence ID" value="GLY65425.1"/>
    <property type="molecule type" value="Genomic_DNA"/>
</dbReference>
<sequence>MTAEYPLTALHHVGIVVPDLQAAVADTRRRLGLDLRVFPAGVYRCRIHGRYAEPVTQVALSVEGPPHLELLAAVSGNDVWVPVPGVHHLGFVVDDLPAAARRLAQAGSPLVMGGLGEGRFPAGATYHRDPLGHLVELLDERTADRFARSLAEPGG</sequence>
<reference evidence="3" key="1">
    <citation type="submission" date="2023-03" db="EMBL/GenBank/DDBJ databases">
        <title>Amycolatopsis taiwanensis NBRC 103393.</title>
        <authorList>
            <person name="Ichikawa N."/>
            <person name="Sato H."/>
            <person name="Tonouchi N."/>
        </authorList>
    </citation>
    <scope>NUCLEOTIDE SEQUENCE</scope>
    <source>
        <strain evidence="3">NBRC 103393</strain>
    </source>
</reference>
<dbReference type="Proteomes" id="UP001165136">
    <property type="component" value="Unassembled WGS sequence"/>
</dbReference>
<dbReference type="InterPro" id="IPR051785">
    <property type="entry name" value="MMCE/EMCE_epimerase"/>
</dbReference>
<evidence type="ECO:0000313" key="4">
    <source>
        <dbReference type="Proteomes" id="UP001165136"/>
    </source>
</evidence>
<evidence type="ECO:0000259" key="2">
    <source>
        <dbReference type="PROSITE" id="PS51819"/>
    </source>
</evidence>
<dbReference type="GO" id="GO:0004493">
    <property type="term" value="F:methylmalonyl-CoA epimerase activity"/>
    <property type="evidence" value="ECO:0007669"/>
    <property type="project" value="TreeGrafter"/>
</dbReference>
<dbReference type="SUPFAM" id="SSF54593">
    <property type="entry name" value="Glyoxalase/Bleomycin resistance protein/Dihydroxybiphenyl dioxygenase"/>
    <property type="match status" value="1"/>
</dbReference>
<name>A0A9W6R0R0_9PSEU</name>
<dbReference type="InterPro" id="IPR037523">
    <property type="entry name" value="VOC_core"/>
</dbReference>
<dbReference type="PANTHER" id="PTHR43048:SF3">
    <property type="entry name" value="METHYLMALONYL-COA EPIMERASE, MITOCHONDRIAL"/>
    <property type="match status" value="1"/>
</dbReference>
<evidence type="ECO:0000313" key="3">
    <source>
        <dbReference type="EMBL" id="GLY65425.1"/>
    </source>
</evidence>
<accession>A0A9W6R0R0</accession>